<dbReference type="PANTHER" id="PTHR33705:SF2">
    <property type="entry name" value="PHOSPHOCARRIER PROTEIN NPR"/>
    <property type="match status" value="1"/>
</dbReference>
<keyword evidence="3" id="KW-0598">Phosphotransferase system</keyword>
<dbReference type="Gene3D" id="3.30.1340.10">
    <property type="entry name" value="HPr-like"/>
    <property type="match status" value="1"/>
</dbReference>
<dbReference type="EMBL" id="ACXX02000010">
    <property type="protein sequence ID" value="EGD46977.1"/>
    <property type="molecule type" value="Genomic_DNA"/>
</dbReference>
<keyword evidence="2" id="KW-0963">Cytoplasm</keyword>
<evidence type="ECO:0000256" key="2">
    <source>
        <dbReference type="ARBA" id="ARBA00022490"/>
    </source>
</evidence>
<protein>
    <submittedName>
        <fullName evidence="5">Phosphotransferase system, phosphocarrier protein HPr</fullName>
    </submittedName>
</protein>
<dbReference type="STRING" id="588581.Cpap_1172"/>
<keyword evidence="6" id="KW-1185">Reference proteome</keyword>
<dbReference type="NCBIfam" id="TIGR01003">
    <property type="entry name" value="PTS_HPr_family"/>
    <property type="match status" value="1"/>
</dbReference>
<dbReference type="GO" id="GO:0016740">
    <property type="term" value="F:transferase activity"/>
    <property type="evidence" value="ECO:0007669"/>
    <property type="project" value="UniProtKB-KW"/>
</dbReference>
<dbReference type="InterPro" id="IPR050399">
    <property type="entry name" value="HPr"/>
</dbReference>
<evidence type="ECO:0000259" key="4">
    <source>
        <dbReference type="PROSITE" id="PS51350"/>
    </source>
</evidence>
<dbReference type="PROSITE" id="PS51350">
    <property type="entry name" value="PTS_HPR_DOM"/>
    <property type="match status" value="1"/>
</dbReference>
<evidence type="ECO:0000313" key="5">
    <source>
        <dbReference type="EMBL" id="EGD46977.1"/>
    </source>
</evidence>
<dbReference type="InterPro" id="IPR035895">
    <property type="entry name" value="HPr-like_sf"/>
</dbReference>
<dbReference type="PANTHER" id="PTHR33705">
    <property type="entry name" value="PHOSPHOCARRIER PROTEIN HPR"/>
    <property type="match status" value="1"/>
</dbReference>
<dbReference type="eggNOG" id="COG1925">
    <property type="taxonomic scope" value="Bacteria"/>
</dbReference>
<dbReference type="Pfam" id="PF00381">
    <property type="entry name" value="PTS-HPr"/>
    <property type="match status" value="1"/>
</dbReference>
<name>F1TF39_9FIRM</name>
<reference evidence="5" key="1">
    <citation type="submission" date="2009-07" db="EMBL/GenBank/DDBJ databases">
        <authorList>
            <consortium name="US DOE Joint Genome Institute (JGI-PGF)"/>
            <person name="Lucas S."/>
            <person name="Copeland A."/>
            <person name="Lapidus A."/>
            <person name="Glavina del Rio T."/>
            <person name="Tice H."/>
            <person name="Bruce D."/>
            <person name="Goodwin L."/>
            <person name="Pitluck S."/>
            <person name="Larimer F."/>
            <person name="Land M.L."/>
            <person name="Mouttaki H."/>
            <person name="He Z."/>
            <person name="Zhou J."/>
            <person name="Hemme C.L."/>
        </authorList>
    </citation>
    <scope>NUCLEOTIDE SEQUENCE [LARGE SCALE GENOMIC DNA]</scope>
    <source>
        <strain evidence="5">DSM 2782</strain>
    </source>
</reference>
<comment type="subcellular location">
    <subcellularLocation>
        <location evidence="1">Cytoplasm</location>
    </subcellularLocation>
</comment>
<dbReference type="GO" id="GO:0005737">
    <property type="term" value="C:cytoplasm"/>
    <property type="evidence" value="ECO:0007669"/>
    <property type="project" value="UniProtKB-SubCell"/>
</dbReference>
<dbReference type="PRINTS" id="PR00107">
    <property type="entry name" value="PHOSPHOCPHPR"/>
</dbReference>
<sequence length="88" mass="9440">MISINVKVMNQLGIHARTAAKLVRTAAAFKCSINAVKEGKLYDLKNVRGAITLNGKFGDELTIQFDGIDEAEASETINQLFLGGLGES</sequence>
<comment type="caution">
    <text evidence="5">The sequence shown here is derived from an EMBL/GenBank/DDBJ whole genome shotgun (WGS) entry which is preliminary data.</text>
</comment>
<evidence type="ECO:0000256" key="1">
    <source>
        <dbReference type="ARBA" id="ARBA00004496"/>
    </source>
</evidence>
<dbReference type="GO" id="GO:0009401">
    <property type="term" value="P:phosphoenolpyruvate-dependent sugar phosphotransferase system"/>
    <property type="evidence" value="ECO:0007669"/>
    <property type="project" value="UniProtKB-KW"/>
</dbReference>
<dbReference type="AlphaFoldDB" id="F1TF39"/>
<proteinExistence type="predicted"/>
<organism evidence="5 6">
    <name type="scientific">Ruminiclostridium papyrosolvens DSM 2782</name>
    <dbReference type="NCBI Taxonomy" id="588581"/>
    <lineage>
        <taxon>Bacteria</taxon>
        <taxon>Bacillati</taxon>
        <taxon>Bacillota</taxon>
        <taxon>Clostridia</taxon>
        <taxon>Eubacteriales</taxon>
        <taxon>Oscillospiraceae</taxon>
        <taxon>Ruminiclostridium</taxon>
    </lineage>
</organism>
<evidence type="ECO:0000256" key="3">
    <source>
        <dbReference type="ARBA" id="ARBA00022683"/>
    </source>
</evidence>
<feature type="domain" description="HPr" evidence="4">
    <location>
        <begin position="1"/>
        <end position="88"/>
    </location>
</feature>
<reference evidence="5" key="2">
    <citation type="submission" date="2011-01" db="EMBL/GenBank/DDBJ databases">
        <title>The Non-contiguous Finished genome of Clostridium papyrosolvens.</title>
        <authorList>
            <person name="Lucas S."/>
            <person name="Copeland A."/>
            <person name="Lapidus A."/>
            <person name="Cheng J.-F."/>
            <person name="Goodwin L."/>
            <person name="Pitluck S."/>
            <person name="Misra M."/>
            <person name="Chertkov O."/>
            <person name="Detter J.C."/>
            <person name="Han C."/>
            <person name="Tapia R."/>
            <person name="Land M."/>
            <person name="Hauser L."/>
            <person name="Kyrpides N."/>
            <person name="Ivanova N."/>
            <person name="Pagani I."/>
            <person name="Mouttaki H."/>
            <person name="He Z."/>
            <person name="Zhou J."/>
            <person name="Hemme C.L."/>
            <person name="Woyke T."/>
        </authorList>
    </citation>
    <scope>NUCLEOTIDE SEQUENCE [LARGE SCALE GENOMIC DNA]</scope>
    <source>
        <strain evidence="5">DSM 2782</strain>
    </source>
</reference>
<dbReference type="SUPFAM" id="SSF55594">
    <property type="entry name" value="HPr-like"/>
    <property type="match status" value="1"/>
</dbReference>
<dbReference type="RefSeq" id="WP_004620547.1">
    <property type="nucleotide sequence ID" value="NZ_ACXX02000010.1"/>
</dbReference>
<accession>F1TF39</accession>
<dbReference type="OrthoDB" id="9809047at2"/>
<gene>
    <name evidence="5" type="ORF">Cpap_1172</name>
</gene>
<evidence type="ECO:0000313" key="6">
    <source>
        <dbReference type="Proteomes" id="UP000003860"/>
    </source>
</evidence>
<dbReference type="InterPro" id="IPR000032">
    <property type="entry name" value="HPr-like"/>
</dbReference>
<dbReference type="Proteomes" id="UP000003860">
    <property type="component" value="Unassembled WGS sequence"/>
</dbReference>